<evidence type="ECO:0000256" key="13">
    <source>
        <dbReference type="ARBA" id="ARBA00023295"/>
    </source>
</evidence>
<feature type="domain" description="HhH-GPD" evidence="15">
    <location>
        <begin position="54"/>
        <end position="203"/>
    </location>
</feature>
<evidence type="ECO:0000259" key="15">
    <source>
        <dbReference type="SMART" id="SM00478"/>
    </source>
</evidence>
<dbReference type="PROSITE" id="PS01155">
    <property type="entry name" value="ENDONUCLEASE_III_2"/>
    <property type="match status" value="1"/>
</dbReference>
<keyword evidence="7" id="KW-0479">Metal-binding</keyword>
<evidence type="ECO:0000256" key="9">
    <source>
        <dbReference type="ARBA" id="ARBA00022801"/>
    </source>
</evidence>
<organism evidence="16 17">
    <name type="scientific">Fodinicurvata halophila</name>
    <dbReference type="NCBI Taxonomy" id="1419723"/>
    <lineage>
        <taxon>Bacteria</taxon>
        <taxon>Pseudomonadati</taxon>
        <taxon>Pseudomonadota</taxon>
        <taxon>Alphaproteobacteria</taxon>
        <taxon>Rhodospirillales</taxon>
        <taxon>Rhodovibrionaceae</taxon>
        <taxon>Fodinicurvata</taxon>
    </lineage>
</organism>
<evidence type="ECO:0000256" key="14">
    <source>
        <dbReference type="RuleBase" id="RU365096"/>
    </source>
</evidence>
<keyword evidence="12" id="KW-0234">DNA repair</keyword>
<comment type="catalytic activity">
    <reaction evidence="1 14">
        <text>Hydrolyzes free adenine bases from 7,8-dihydro-8-oxoguanine:adenine mismatched double-stranded DNA, leaving an apurinic site.</text>
        <dbReference type="EC" id="3.2.2.31"/>
    </reaction>
</comment>
<evidence type="ECO:0000256" key="5">
    <source>
        <dbReference type="ARBA" id="ARBA00022023"/>
    </source>
</evidence>
<comment type="caution">
    <text evidence="16">The sequence shown here is derived from an EMBL/GenBank/DDBJ whole genome shotgun (WGS) entry which is preliminary data.</text>
</comment>
<sequence length="363" mass="39768">MTSSSARDPFPAAAAGTIARSLLAWYDRQARVLPWRAPPGERPQAYHVWLSEIMLQQTTVAAVKPYFEAFLDRWPTVADLAAADQEAVLTAWAGLGYYARARNLHRCAQVISEQHAGVFPQTVAALRELPGIGPYTAAAIAAIAFDQPEAPVDGNIERVISRLFAIETELPQAKPDIQAYMQGLVPRERPGDFAQAMMDLGAGICQPARPRCMLCPLQESCAGRAKGIAESLPRKAAKKEKPLRRGVAFWLVRPMDGAVLLRRRPEKGLLGGMTEVPSTAWDSELPGEREILAQAPLACDWQPLSGQVSHTFTHFRLHLQVWAAQGNGEVPGGRWVPPEELDSQALPTLMRKVIAHALKQGWA</sequence>
<dbReference type="PANTHER" id="PTHR42944:SF1">
    <property type="entry name" value="ADENINE DNA GLYCOSYLASE"/>
    <property type="match status" value="1"/>
</dbReference>
<evidence type="ECO:0000256" key="10">
    <source>
        <dbReference type="ARBA" id="ARBA00023004"/>
    </source>
</evidence>
<keyword evidence="6" id="KW-0004">4Fe-4S</keyword>
<dbReference type="InterPro" id="IPR004035">
    <property type="entry name" value="Endouclease-III_FeS-bd_BS"/>
</dbReference>
<dbReference type="SMART" id="SM00478">
    <property type="entry name" value="ENDO3c"/>
    <property type="match status" value="1"/>
</dbReference>
<evidence type="ECO:0000256" key="7">
    <source>
        <dbReference type="ARBA" id="ARBA00022723"/>
    </source>
</evidence>
<dbReference type="InterPro" id="IPR044298">
    <property type="entry name" value="MIG/MutY"/>
</dbReference>
<dbReference type="Gene3D" id="1.10.1670.10">
    <property type="entry name" value="Helix-hairpin-Helix base-excision DNA repair enzymes (C-terminal)"/>
    <property type="match status" value="1"/>
</dbReference>
<evidence type="ECO:0000256" key="2">
    <source>
        <dbReference type="ARBA" id="ARBA00002933"/>
    </source>
</evidence>
<dbReference type="RefSeq" id="WP_382420954.1">
    <property type="nucleotide sequence ID" value="NZ_JBHSCW010000001.1"/>
</dbReference>
<dbReference type="EMBL" id="JBHSCW010000001">
    <property type="protein sequence ID" value="MFC4350623.1"/>
    <property type="molecule type" value="Genomic_DNA"/>
</dbReference>
<evidence type="ECO:0000256" key="1">
    <source>
        <dbReference type="ARBA" id="ARBA00000843"/>
    </source>
</evidence>
<keyword evidence="11" id="KW-0411">Iron-sulfur</keyword>
<dbReference type="SUPFAM" id="SSF48150">
    <property type="entry name" value="DNA-glycosylase"/>
    <property type="match status" value="1"/>
</dbReference>
<dbReference type="InterPro" id="IPR005760">
    <property type="entry name" value="A/G_AdeGlyc_MutY"/>
</dbReference>
<comment type="similarity">
    <text evidence="3 14">Belongs to the Nth/MutY family.</text>
</comment>
<dbReference type="Pfam" id="PF14815">
    <property type="entry name" value="NUDIX_4"/>
    <property type="match status" value="1"/>
</dbReference>
<evidence type="ECO:0000256" key="6">
    <source>
        <dbReference type="ARBA" id="ARBA00022485"/>
    </source>
</evidence>
<evidence type="ECO:0000313" key="17">
    <source>
        <dbReference type="Proteomes" id="UP001595799"/>
    </source>
</evidence>
<evidence type="ECO:0000313" key="16">
    <source>
        <dbReference type="EMBL" id="MFC4350623.1"/>
    </source>
</evidence>
<keyword evidence="10 14" id="KW-0408">Iron</keyword>
<dbReference type="PROSITE" id="PS00764">
    <property type="entry name" value="ENDONUCLEASE_III_1"/>
    <property type="match status" value="1"/>
</dbReference>
<keyword evidence="9 16" id="KW-0378">Hydrolase</keyword>
<evidence type="ECO:0000256" key="8">
    <source>
        <dbReference type="ARBA" id="ARBA00022763"/>
    </source>
</evidence>
<evidence type="ECO:0000256" key="12">
    <source>
        <dbReference type="ARBA" id="ARBA00023204"/>
    </source>
</evidence>
<evidence type="ECO:0000256" key="4">
    <source>
        <dbReference type="ARBA" id="ARBA00012045"/>
    </source>
</evidence>
<dbReference type="PANTHER" id="PTHR42944">
    <property type="entry name" value="ADENINE DNA GLYCOSYLASE"/>
    <property type="match status" value="1"/>
</dbReference>
<dbReference type="EC" id="3.2.2.31" evidence="4 14"/>
<dbReference type="InterPro" id="IPR004036">
    <property type="entry name" value="Endonuclease-III-like_CS2"/>
</dbReference>
<dbReference type="Pfam" id="PF00730">
    <property type="entry name" value="HhH-GPD"/>
    <property type="match status" value="1"/>
</dbReference>
<dbReference type="InterPro" id="IPR003265">
    <property type="entry name" value="HhH-GPD_domain"/>
</dbReference>
<gene>
    <name evidence="16" type="primary">mutY</name>
    <name evidence="16" type="ORF">ACFOW6_03595</name>
</gene>
<dbReference type="InterPro" id="IPR000445">
    <property type="entry name" value="HhH_motif"/>
</dbReference>
<dbReference type="Pfam" id="PF00633">
    <property type="entry name" value="HHH"/>
    <property type="match status" value="1"/>
</dbReference>
<dbReference type="InterPro" id="IPR011257">
    <property type="entry name" value="DNA_glycosylase"/>
</dbReference>
<dbReference type="InterPro" id="IPR029119">
    <property type="entry name" value="MutY_C"/>
</dbReference>
<dbReference type="InterPro" id="IPR015797">
    <property type="entry name" value="NUDIX_hydrolase-like_dom_sf"/>
</dbReference>
<accession>A0ABV8UJH6</accession>
<dbReference type="SUPFAM" id="SSF55811">
    <property type="entry name" value="Nudix"/>
    <property type="match status" value="1"/>
</dbReference>
<comment type="function">
    <text evidence="2">Adenine glycosylase active on G-A mispairs. MutY also corrects error-prone DNA synthesis past GO lesions which are due to the oxidatively damaged form of guanine: 7,8-dihydro-8-oxoguanine (8-oxo-dGTP).</text>
</comment>
<protein>
    <recommendedName>
        <fullName evidence="5 14">Adenine DNA glycosylase</fullName>
        <ecNumber evidence="4 14">3.2.2.31</ecNumber>
    </recommendedName>
</protein>
<keyword evidence="8 14" id="KW-0227">DNA damage</keyword>
<dbReference type="CDD" id="cd03431">
    <property type="entry name" value="NUDIX_DNA_Glycosylase_C-MutY"/>
    <property type="match status" value="1"/>
</dbReference>
<dbReference type="NCBIfam" id="TIGR01084">
    <property type="entry name" value="mutY"/>
    <property type="match status" value="1"/>
</dbReference>
<reference evidence="17" key="1">
    <citation type="journal article" date="2019" name="Int. J. Syst. Evol. Microbiol.">
        <title>The Global Catalogue of Microorganisms (GCM) 10K type strain sequencing project: providing services to taxonomists for standard genome sequencing and annotation.</title>
        <authorList>
            <consortium name="The Broad Institute Genomics Platform"/>
            <consortium name="The Broad Institute Genome Sequencing Center for Infectious Disease"/>
            <person name="Wu L."/>
            <person name="Ma J."/>
        </authorList>
    </citation>
    <scope>NUCLEOTIDE SEQUENCE [LARGE SCALE GENOMIC DNA]</scope>
    <source>
        <strain evidence="17">CECT 8472</strain>
    </source>
</reference>
<comment type="cofactor">
    <cofactor evidence="14">
        <name>[4Fe-4S] cluster</name>
        <dbReference type="ChEBI" id="CHEBI:49883"/>
    </cofactor>
    <text evidence="14">Binds 1 [4Fe-4S] cluster.</text>
</comment>
<evidence type="ECO:0000256" key="11">
    <source>
        <dbReference type="ARBA" id="ARBA00023014"/>
    </source>
</evidence>
<name>A0ABV8UJH6_9PROT</name>
<dbReference type="InterPro" id="IPR023170">
    <property type="entry name" value="HhH_base_excis_C"/>
</dbReference>
<keyword evidence="13 14" id="KW-0326">Glycosidase</keyword>
<dbReference type="Proteomes" id="UP001595799">
    <property type="component" value="Unassembled WGS sequence"/>
</dbReference>
<proteinExistence type="inferred from homology"/>
<dbReference type="CDD" id="cd00056">
    <property type="entry name" value="ENDO3c"/>
    <property type="match status" value="1"/>
</dbReference>
<dbReference type="Gene3D" id="1.10.340.30">
    <property type="entry name" value="Hypothetical protein, domain 2"/>
    <property type="match status" value="1"/>
</dbReference>
<dbReference type="GO" id="GO:0000701">
    <property type="term" value="F:purine-specific mismatch base pair DNA N-glycosylase activity"/>
    <property type="evidence" value="ECO:0007669"/>
    <property type="project" value="UniProtKB-EC"/>
</dbReference>
<dbReference type="Gene3D" id="3.90.79.10">
    <property type="entry name" value="Nucleoside Triphosphate Pyrophosphohydrolase"/>
    <property type="match status" value="1"/>
</dbReference>
<evidence type="ECO:0000256" key="3">
    <source>
        <dbReference type="ARBA" id="ARBA00008343"/>
    </source>
</evidence>
<keyword evidence="17" id="KW-1185">Reference proteome</keyword>